<dbReference type="InterPro" id="IPR050179">
    <property type="entry name" value="Trans_hexapeptide_repeat"/>
</dbReference>
<dbReference type="Pfam" id="PF00132">
    <property type="entry name" value="Hexapep"/>
    <property type="match status" value="1"/>
</dbReference>
<keyword evidence="6" id="KW-0046">Antibiotic resistance</keyword>
<comment type="similarity">
    <text evidence="1">Belongs to the transferase hexapeptide repeat family.</text>
</comment>
<organism evidence="9 10">
    <name type="scientific">Flavobacterium luteum</name>
    <dbReference type="NCBI Taxonomy" id="2026654"/>
    <lineage>
        <taxon>Bacteria</taxon>
        <taxon>Pseudomonadati</taxon>
        <taxon>Bacteroidota</taxon>
        <taxon>Flavobacteriia</taxon>
        <taxon>Flavobacteriales</taxon>
        <taxon>Flavobacteriaceae</taxon>
        <taxon>Flavobacterium</taxon>
    </lineage>
</organism>
<keyword evidence="4 9" id="KW-0808">Transferase</keyword>
<dbReference type="SUPFAM" id="SSF51161">
    <property type="entry name" value="Trimeric LpxA-like enzymes"/>
    <property type="match status" value="1"/>
</dbReference>
<dbReference type="EMBL" id="WAEM01000004">
    <property type="protein sequence ID" value="KAB1155819.1"/>
    <property type="molecule type" value="Genomic_DNA"/>
</dbReference>
<comment type="caution">
    <text evidence="9">The sequence shown here is derived from an EMBL/GenBank/DDBJ whole genome shotgun (WGS) entry which is preliminary data.</text>
</comment>
<dbReference type="PROSITE" id="PS00101">
    <property type="entry name" value="HEXAPEP_TRANSFERASES"/>
    <property type="match status" value="1"/>
</dbReference>
<gene>
    <name evidence="9" type="ORF">F6464_09860</name>
</gene>
<reference evidence="9 10" key="1">
    <citation type="submission" date="2019-09" db="EMBL/GenBank/DDBJ databases">
        <title>Flavobacterium sp. nov., isolated from glacier ice.</title>
        <authorList>
            <person name="Liu Q."/>
        </authorList>
    </citation>
    <scope>NUCLEOTIDE SEQUENCE [LARGE SCALE GENOMIC DNA]</scope>
    <source>
        <strain evidence="9 10">NBRC 112527</strain>
    </source>
</reference>
<evidence type="ECO:0000256" key="1">
    <source>
        <dbReference type="ARBA" id="ARBA00007274"/>
    </source>
</evidence>
<dbReference type="AlphaFoldDB" id="A0A7J5AFR6"/>
<dbReference type="PANTHER" id="PTHR43300:SF12">
    <property type="entry name" value="CHLORAMPHENICOL ACETYLTRANSFERASE"/>
    <property type="match status" value="1"/>
</dbReference>
<keyword evidence="10" id="KW-1185">Reference proteome</keyword>
<evidence type="ECO:0000256" key="6">
    <source>
        <dbReference type="ARBA" id="ARBA00023251"/>
    </source>
</evidence>
<evidence type="ECO:0000313" key="10">
    <source>
        <dbReference type="Proteomes" id="UP000490922"/>
    </source>
</evidence>
<dbReference type="CDD" id="cd03349">
    <property type="entry name" value="LbH_XAT"/>
    <property type="match status" value="1"/>
</dbReference>
<dbReference type="GO" id="GO:0008811">
    <property type="term" value="F:chloramphenicol O-acetyltransferase activity"/>
    <property type="evidence" value="ECO:0007669"/>
    <property type="project" value="UniProtKB-EC"/>
</dbReference>
<evidence type="ECO:0000313" key="9">
    <source>
        <dbReference type="EMBL" id="KAB1155819.1"/>
    </source>
</evidence>
<evidence type="ECO:0000256" key="8">
    <source>
        <dbReference type="ARBA" id="ARBA00047633"/>
    </source>
</evidence>
<keyword evidence="7" id="KW-0012">Acyltransferase</keyword>
<dbReference type="PANTHER" id="PTHR43300">
    <property type="entry name" value="ACETYLTRANSFERASE"/>
    <property type="match status" value="1"/>
</dbReference>
<evidence type="ECO:0000256" key="7">
    <source>
        <dbReference type="ARBA" id="ARBA00023315"/>
    </source>
</evidence>
<proteinExistence type="inferred from homology"/>
<dbReference type="InterPro" id="IPR011004">
    <property type="entry name" value="Trimer_LpxA-like_sf"/>
</dbReference>
<dbReference type="InterPro" id="IPR018357">
    <property type="entry name" value="Hexapep_transf_CS"/>
</dbReference>
<protein>
    <recommendedName>
        <fullName evidence="3">Chloramphenicol acetyltransferase</fullName>
        <ecNumber evidence="2">2.3.1.28</ecNumber>
    </recommendedName>
</protein>
<accession>A0A7J5AFR6</accession>
<name>A0A7J5AFR6_9FLAO</name>
<sequence length="216" mass="24002">MNENNLIENCEIPKSVKLGNLITLINTSLDEEVMIGNFSKMTYSKMGVMSYIGDYTVVINAVIGKFTSISWGVTIGPEEHDFNRVTNHSFLYSVKSFQLVKEKVYSPFIKECTIGNDVWIGCNSTILRGVTIGDGAVIGANSLVNKDVPPYAIVVGSPAKIIKYRFSDEIIQGLLKVKWWDYPLALISKHSELFALEPTFEVISKIEGVGLEKDLI</sequence>
<dbReference type="OrthoDB" id="9814490at2"/>
<dbReference type="Proteomes" id="UP000490922">
    <property type="component" value="Unassembled WGS sequence"/>
</dbReference>
<evidence type="ECO:0000256" key="2">
    <source>
        <dbReference type="ARBA" id="ARBA00013235"/>
    </source>
</evidence>
<evidence type="ECO:0000256" key="5">
    <source>
        <dbReference type="ARBA" id="ARBA00022737"/>
    </source>
</evidence>
<evidence type="ECO:0000256" key="3">
    <source>
        <dbReference type="ARBA" id="ARBA00020291"/>
    </source>
</evidence>
<evidence type="ECO:0000256" key="4">
    <source>
        <dbReference type="ARBA" id="ARBA00022679"/>
    </source>
</evidence>
<keyword evidence="5" id="KW-0677">Repeat</keyword>
<dbReference type="EC" id="2.3.1.28" evidence="2"/>
<dbReference type="GO" id="GO:0046677">
    <property type="term" value="P:response to antibiotic"/>
    <property type="evidence" value="ECO:0007669"/>
    <property type="project" value="UniProtKB-KW"/>
</dbReference>
<dbReference type="InterPro" id="IPR001451">
    <property type="entry name" value="Hexapep"/>
</dbReference>
<comment type="catalytic activity">
    <reaction evidence="8">
        <text>chloramphenicol + acetyl-CoA = chloramphenicol 3-acetate + CoA</text>
        <dbReference type="Rhea" id="RHEA:18421"/>
        <dbReference type="ChEBI" id="CHEBI:16730"/>
        <dbReference type="ChEBI" id="CHEBI:17698"/>
        <dbReference type="ChEBI" id="CHEBI:57287"/>
        <dbReference type="ChEBI" id="CHEBI:57288"/>
        <dbReference type="EC" id="2.3.1.28"/>
    </reaction>
</comment>
<dbReference type="Gene3D" id="2.160.10.10">
    <property type="entry name" value="Hexapeptide repeat proteins"/>
    <property type="match status" value="1"/>
</dbReference>